<dbReference type="SUPFAM" id="SSF48403">
    <property type="entry name" value="Ankyrin repeat"/>
    <property type="match status" value="1"/>
</dbReference>
<evidence type="ECO:0000256" key="4">
    <source>
        <dbReference type="SAM" id="MobiDB-lite"/>
    </source>
</evidence>
<reference evidence="5 6" key="1">
    <citation type="submission" date="2020-08" db="EMBL/GenBank/DDBJ databases">
        <authorList>
            <person name="Newling K."/>
            <person name="Davey J."/>
            <person name="Forrester S."/>
        </authorList>
    </citation>
    <scope>NUCLEOTIDE SEQUENCE [LARGE SCALE GENOMIC DNA]</scope>
    <source>
        <strain evidence="6">Crithidia deanei Carvalho (ATCC PRA-265)</strain>
    </source>
</reference>
<keyword evidence="1" id="KW-0677">Repeat</keyword>
<dbReference type="PROSITE" id="PS50297">
    <property type="entry name" value="ANK_REP_REGION"/>
    <property type="match status" value="4"/>
</dbReference>
<accession>S9W9A5</accession>
<feature type="region of interest" description="Disordered" evidence="4">
    <location>
        <begin position="363"/>
        <end position="385"/>
    </location>
</feature>
<dbReference type="Gene3D" id="1.25.40.20">
    <property type="entry name" value="Ankyrin repeat-containing domain"/>
    <property type="match status" value="2"/>
</dbReference>
<dbReference type="Proteomes" id="UP000515908">
    <property type="component" value="Chromosome 10"/>
</dbReference>
<proteinExistence type="predicted"/>
<dbReference type="InterPro" id="IPR036770">
    <property type="entry name" value="Ankyrin_rpt-contain_sf"/>
</dbReference>
<dbReference type="SMART" id="SM00248">
    <property type="entry name" value="ANK"/>
    <property type="match status" value="6"/>
</dbReference>
<evidence type="ECO:0000256" key="1">
    <source>
        <dbReference type="ARBA" id="ARBA00022737"/>
    </source>
</evidence>
<dbReference type="PRINTS" id="PR01415">
    <property type="entry name" value="ANKYRIN"/>
</dbReference>
<gene>
    <name evidence="5" type="ORF">ADEAN_000541700</name>
</gene>
<feature type="repeat" description="ANK" evidence="3">
    <location>
        <begin position="223"/>
        <end position="255"/>
    </location>
</feature>
<dbReference type="Pfam" id="PF12796">
    <property type="entry name" value="Ank_2"/>
    <property type="match status" value="2"/>
</dbReference>
<dbReference type="Pfam" id="PF00023">
    <property type="entry name" value="Ank"/>
    <property type="match status" value="1"/>
</dbReference>
<feature type="repeat" description="ANK" evidence="3">
    <location>
        <begin position="87"/>
        <end position="119"/>
    </location>
</feature>
<evidence type="ECO:0000256" key="2">
    <source>
        <dbReference type="ARBA" id="ARBA00023043"/>
    </source>
</evidence>
<organism evidence="5 6">
    <name type="scientific">Angomonas deanei</name>
    <dbReference type="NCBI Taxonomy" id="59799"/>
    <lineage>
        <taxon>Eukaryota</taxon>
        <taxon>Discoba</taxon>
        <taxon>Euglenozoa</taxon>
        <taxon>Kinetoplastea</taxon>
        <taxon>Metakinetoplastina</taxon>
        <taxon>Trypanosomatida</taxon>
        <taxon>Trypanosomatidae</taxon>
        <taxon>Strigomonadinae</taxon>
        <taxon>Angomonas</taxon>
    </lineage>
</organism>
<keyword evidence="2 3" id="KW-0040">ANK repeat</keyword>
<protein>
    <submittedName>
        <fullName evidence="5">Ankyrin repeats (3 copies)/Ankyrin repeats (Many copies)/Ankyrin repeat, putative</fullName>
    </submittedName>
</protein>
<name>S9W9A5_9TRYP</name>
<dbReference type="PANTHER" id="PTHR24198:SF165">
    <property type="entry name" value="ANKYRIN REPEAT-CONTAINING PROTEIN-RELATED"/>
    <property type="match status" value="1"/>
</dbReference>
<dbReference type="VEuPathDB" id="TriTrypDB:ADEAN_000541700"/>
<dbReference type="InterPro" id="IPR002110">
    <property type="entry name" value="Ankyrin_rpt"/>
</dbReference>
<evidence type="ECO:0000256" key="3">
    <source>
        <dbReference type="PROSITE-ProRule" id="PRU00023"/>
    </source>
</evidence>
<evidence type="ECO:0000313" key="5">
    <source>
        <dbReference type="EMBL" id="CAD2217931.1"/>
    </source>
</evidence>
<feature type="repeat" description="ANK" evidence="3">
    <location>
        <begin position="157"/>
        <end position="189"/>
    </location>
</feature>
<feature type="repeat" description="ANK" evidence="3">
    <location>
        <begin position="120"/>
        <end position="152"/>
    </location>
</feature>
<feature type="repeat" description="ANK" evidence="3">
    <location>
        <begin position="256"/>
        <end position="294"/>
    </location>
</feature>
<feature type="repeat" description="ANK" evidence="3">
    <location>
        <begin position="190"/>
        <end position="222"/>
    </location>
</feature>
<dbReference type="OrthoDB" id="426293at2759"/>
<keyword evidence="6" id="KW-1185">Reference proteome</keyword>
<sequence length="413" mass="45517">MAHSEVVVGGPQGPKAMLDAVRLAVVEGSLDTLGRLSKDFLAVHDNISKCIDESGNTIVHLALGKSTATLQFVIDELHANVNTTNFQGRTPLHEAVTRNYVECCEVLLDNGADDSIQSSTLSTPFHTAAACGSVECMDVLLKRSADAAAKVNELDKNKSSALHKCAFDGDVRVSRWLVEHGATVDTADNQGVTPLLVAVKMGQRSVVEYLLSQGADSNRRDAQGNTCVHFSSMRCDTTVLKMLIDAGASTKVQNNEFNTPLHLTALYQRPDSKEWEELIALLLKSGCDPNVENASRKKAADYVNRGLKKLFTMEEVAHREQLEQEVTQQMEKDRRAAEQLRDAWAQKIQAELQLEKQLELEEEERLNTEAKEGLRADEDARGKLDSTIEILRHKEEEMKRLKALAEKAQGGGK</sequence>
<evidence type="ECO:0000313" key="6">
    <source>
        <dbReference type="Proteomes" id="UP000515908"/>
    </source>
</evidence>
<dbReference type="PROSITE" id="PS50088">
    <property type="entry name" value="ANK_REPEAT"/>
    <property type="match status" value="6"/>
</dbReference>
<dbReference type="EMBL" id="LR877154">
    <property type="protein sequence ID" value="CAD2217931.1"/>
    <property type="molecule type" value="Genomic_DNA"/>
</dbReference>
<dbReference type="AlphaFoldDB" id="S9W9A5"/>
<dbReference type="PANTHER" id="PTHR24198">
    <property type="entry name" value="ANKYRIN REPEAT AND PROTEIN KINASE DOMAIN-CONTAINING PROTEIN"/>
    <property type="match status" value="1"/>
</dbReference>